<evidence type="ECO:0000256" key="3">
    <source>
        <dbReference type="ARBA" id="ARBA00022592"/>
    </source>
</evidence>
<keyword evidence="5 8" id="KW-0067">ATP-binding</keyword>
<keyword evidence="4" id="KW-0547">Nucleotide-binding</keyword>
<dbReference type="InterPro" id="IPR027417">
    <property type="entry name" value="P-loop_NTPase"/>
</dbReference>
<dbReference type="InterPro" id="IPR017871">
    <property type="entry name" value="ABC_transporter-like_CS"/>
</dbReference>
<dbReference type="PANTHER" id="PTHR43423">
    <property type="entry name" value="ABC TRANSPORTER I FAMILY MEMBER 17"/>
    <property type="match status" value="1"/>
</dbReference>
<dbReference type="InterPro" id="IPR005670">
    <property type="entry name" value="PstB-like"/>
</dbReference>
<gene>
    <name evidence="8" type="ORF">HA482_16905</name>
</gene>
<feature type="domain" description="ABC transporter" evidence="7">
    <location>
        <begin position="18"/>
        <end position="238"/>
    </location>
</feature>
<evidence type="ECO:0000256" key="2">
    <source>
        <dbReference type="ARBA" id="ARBA00022448"/>
    </source>
</evidence>
<dbReference type="SUPFAM" id="SSF52540">
    <property type="entry name" value="P-loop containing nucleoside triphosphate hydrolases"/>
    <property type="match status" value="1"/>
</dbReference>
<reference evidence="8 9" key="1">
    <citation type="journal article" date="2020" name="Arch. Microbiol.">
        <title>Bradyrhizobium campsiandrae sp. nov., a nitrogen-fixing bacterial strain isolated from a native leguminous tree from the Amazon adapted to flooded conditions.</title>
        <authorList>
            <person name="Cabral Michel D."/>
            <person name="Martins da Costa E."/>
            <person name="Azarias Guimaraes A."/>
            <person name="Soares de Carvalho T."/>
            <person name="Santos de Castro Caputo P."/>
            <person name="Willems A."/>
            <person name="de Souza Moreira F.M."/>
        </authorList>
    </citation>
    <scope>NUCLEOTIDE SEQUENCE [LARGE SCALE GENOMIC DNA]</scope>
    <source>
        <strain evidence="9">INPA 384B</strain>
    </source>
</reference>
<dbReference type="Pfam" id="PF00005">
    <property type="entry name" value="ABC_tran"/>
    <property type="match status" value="1"/>
</dbReference>
<dbReference type="PROSITE" id="PS00211">
    <property type="entry name" value="ABC_TRANSPORTER_1"/>
    <property type="match status" value="1"/>
</dbReference>
<evidence type="ECO:0000256" key="6">
    <source>
        <dbReference type="ARBA" id="ARBA00024722"/>
    </source>
</evidence>
<accession>A0ABR7U7E5</accession>
<dbReference type="Gene3D" id="3.40.50.300">
    <property type="entry name" value="P-loop containing nucleotide triphosphate hydrolases"/>
    <property type="match status" value="1"/>
</dbReference>
<dbReference type="SMART" id="SM00382">
    <property type="entry name" value="AAA"/>
    <property type="match status" value="1"/>
</dbReference>
<evidence type="ECO:0000256" key="4">
    <source>
        <dbReference type="ARBA" id="ARBA00022741"/>
    </source>
</evidence>
<comment type="caution">
    <text evidence="8">The sequence shown here is derived from an EMBL/GenBank/DDBJ whole genome shotgun (WGS) entry which is preliminary data.</text>
</comment>
<keyword evidence="2" id="KW-0813">Transport</keyword>
<evidence type="ECO:0000256" key="1">
    <source>
        <dbReference type="ARBA" id="ARBA00005417"/>
    </source>
</evidence>
<dbReference type="Proteomes" id="UP000639516">
    <property type="component" value="Unassembled WGS sequence"/>
</dbReference>
<comment type="function">
    <text evidence="6">Involved in beta-(1--&gt;2)glucan export. Transmembrane domains (TMD) form a pore in the inner membrane and the ATP-binding domain (NBD) is responsible for energy generation.</text>
</comment>
<proteinExistence type="inferred from homology"/>
<dbReference type="InterPro" id="IPR003439">
    <property type="entry name" value="ABC_transporter-like_ATP-bd"/>
</dbReference>
<organism evidence="8 9">
    <name type="scientific">Bradyrhizobium campsiandrae</name>
    <dbReference type="NCBI Taxonomy" id="1729892"/>
    <lineage>
        <taxon>Bacteria</taxon>
        <taxon>Pseudomonadati</taxon>
        <taxon>Pseudomonadota</taxon>
        <taxon>Alphaproteobacteria</taxon>
        <taxon>Hyphomicrobiales</taxon>
        <taxon>Nitrobacteraceae</taxon>
        <taxon>Bradyrhizobium</taxon>
    </lineage>
</organism>
<comment type="similarity">
    <text evidence="1">Belongs to the ABC transporter superfamily.</text>
</comment>
<dbReference type="PANTHER" id="PTHR43423:SF1">
    <property type="entry name" value="ABC TRANSPORTER I FAMILY MEMBER 17"/>
    <property type="match status" value="1"/>
</dbReference>
<evidence type="ECO:0000256" key="5">
    <source>
        <dbReference type="ARBA" id="ARBA00022840"/>
    </source>
</evidence>
<dbReference type="PROSITE" id="PS50893">
    <property type="entry name" value="ABC_TRANSPORTER_2"/>
    <property type="match status" value="1"/>
</dbReference>
<evidence type="ECO:0000313" key="9">
    <source>
        <dbReference type="Proteomes" id="UP000639516"/>
    </source>
</evidence>
<keyword evidence="9" id="KW-1185">Reference proteome</keyword>
<dbReference type="InterPro" id="IPR003593">
    <property type="entry name" value="AAA+_ATPase"/>
</dbReference>
<name>A0ABR7U7E5_9BRAD</name>
<evidence type="ECO:0000313" key="8">
    <source>
        <dbReference type="EMBL" id="MBC9979882.1"/>
    </source>
</evidence>
<keyword evidence="3" id="KW-0592">Phosphate transport</keyword>
<evidence type="ECO:0000259" key="7">
    <source>
        <dbReference type="PROSITE" id="PS50893"/>
    </source>
</evidence>
<sequence length="238" mass="25604">MDISRAGDGGSPRGLTVLETRNLSRRVGPRLLVQEINIQVSAGEILAVVGPSGAGKSSFLRLLNRLDEPTAGTVLLKSTDYHSIVPRELRRRVGMVMQTAFLFPGTVAANISFGPRQRREAMASARITALLERVGLSGFADRDVGHLSGGEAQRVAVARTLANDPEVLLLDEPTSALDESSVRGVEELVQGVVRERRVACVIVTHNREQAARLADRTMVLKAGRMVRIGATGEVLHDA</sequence>
<protein>
    <submittedName>
        <fullName evidence="8">Phosphate ABC transporter ATP-binding protein</fullName>
    </submittedName>
</protein>
<dbReference type="CDD" id="cd03260">
    <property type="entry name" value="ABC_PstB_phosphate_transporter"/>
    <property type="match status" value="1"/>
</dbReference>
<dbReference type="EMBL" id="JAATTO010000022">
    <property type="protein sequence ID" value="MBC9979882.1"/>
    <property type="molecule type" value="Genomic_DNA"/>
</dbReference>
<dbReference type="GO" id="GO:0005524">
    <property type="term" value="F:ATP binding"/>
    <property type="evidence" value="ECO:0007669"/>
    <property type="project" value="UniProtKB-KW"/>
</dbReference>